<sequence>MDLIAVKKEMKKILQETISLINYIVAEIQAKNFQKALTDYVGVIGVIEELINLKINLSTLEKVEETEIETLRSVLKEVVNALENADFVLFGDLLEYELIPILEKWAEVN</sequence>
<comment type="caution">
    <text evidence="2">The sequence shown here is derived from an EMBL/GenBank/DDBJ whole genome shotgun (WGS) entry which is preliminary data.</text>
</comment>
<dbReference type="STRING" id="870242.cpu_10520"/>
<gene>
    <name evidence="2" type="ORF">cpu_10520</name>
</gene>
<evidence type="ECO:0000259" key="1">
    <source>
        <dbReference type="Pfam" id="PF26154"/>
    </source>
</evidence>
<dbReference type="OrthoDB" id="1683192at2"/>
<evidence type="ECO:0000313" key="3">
    <source>
        <dbReference type="Proteomes" id="UP000187485"/>
    </source>
</evidence>
<name>A0A1L8CUG5_9THEO</name>
<protein>
    <recommendedName>
        <fullName evidence="1">DUF8042 domain-containing protein</fullName>
    </recommendedName>
</protein>
<keyword evidence="3" id="KW-1185">Reference proteome</keyword>
<dbReference type="Pfam" id="PF26154">
    <property type="entry name" value="DUF8042"/>
    <property type="match status" value="1"/>
</dbReference>
<dbReference type="InterPro" id="IPR058355">
    <property type="entry name" value="DUF8042"/>
</dbReference>
<accession>A0A1L8CUG5</accession>
<organism evidence="2 3">
    <name type="scientific">Carboxydothermus pertinax</name>
    <dbReference type="NCBI Taxonomy" id="870242"/>
    <lineage>
        <taxon>Bacteria</taxon>
        <taxon>Bacillati</taxon>
        <taxon>Bacillota</taxon>
        <taxon>Clostridia</taxon>
        <taxon>Thermoanaerobacterales</taxon>
        <taxon>Thermoanaerobacteraceae</taxon>
        <taxon>Carboxydothermus</taxon>
    </lineage>
</organism>
<dbReference type="RefSeq" id="WP_075859026.1">
    <property type="nucleotide sequence ID" value="NZ_BDJK01000015.1"/>
</dbReference>
<dbReference type="Proteomes" id="UP000187485">
    <property type="component" value="Unassembled WGS sequence"/>
</dbReference>
<reference evidence="3" key="1">
    <citation type="submission" date="2016-12" db="EMBL/GenBank/DDBJ databases">
        <title>Draft Genome Sequences od Carboxydothermus pertinax and islandicus, Hydrogenogenic Carboxydotrophic Bacteria.</title>
        <authorList>
            <person name="Fukuyama Y."/>
            <person name="Ohmae K."/>
            <person name="Yoneda Y."/>
            <person name="Yoshida T."/>
            <person name="Sako Y."/>
        </authorList>
    </citation>
    <scope>NUCLEOTIDE SEQUENCE [LARGE SCALE GENOMIC DNA]</scope>
    <source>
        <strain evidence="3">Ug1</strain>
    </source>
</reference>
<dbReference type="AlphaFoldDB" id="A0A1L8CUG5"/>
<evidence type="ECO:0000313" key="2">
    <source>
        <dbReference type="EMBL" id="GAV22542.1"/>
    </source>
</evidence>
<proteinExistence type="predicted"/>
<feature type="domain" description="DUF8042" evidence="1">
    <location>
        <begin position="6"/>
        <end position="107"/>
    </location>
</feature>
<dbReference type="EMBL" id="BDJK01000015">
    <property type="protein sequence ID" value="GAV22542.1"/>
    <property type="molecule type" value="Genomic_DNA"/>
</dbReference>